<proteinExistence type="predicted"/>
<organism evidence="1 2">
    <name type="scientific">Yaniella flava</name>
    <dbReference type="NCBI Taxonomy" id="287930"/>
    <lineage>
        <taxon>Bacteria</taxon>
        <taxon>Bacillati</taxon>
        <taxon>Actinomycetota</taxon>
        <taxon>Actinomycetes</taxon>
        <taxon>Micrococcales</taxon>
        <taxon>Micrococcaceae</taxon>
        <taxon>Yaniella</taxon>
    </lineage>
</organism>
<dbReference type="Proteomes" id="UP001501461">
    <property type="component" value="Unassembled WGS sequence"/>
</dbReference>
<sequence length="111" mass="12023">MADSKWVQISIYVPMGNAEDVRNALETAGAGQLGNYRGASWSTTGVGRFTPMQGSQPRMGAVGVPSDVPEHKIEVLAPREIARSVVEAAIAAHPYEETAYFVTEVWMVEDL</sequence>
<keyword evidence="2" id="KW-1185">Reference proteome</keyword>
<dbReference type="InterPro" id="IPR015867">
    <property type="entry name" value="N-reg_PII/ATP_PRibTrfase_C"/>
</dbReference>
<reference evidence="1 2" key="1">
    <citation type="journal article" date="2019" name="Int. J. Syst. Evol. Microbiol.">
        <title>The Global Catalogue of Microorganisms (GCM) 10K type strain sequencing project: providing services to taxonomists for standard genome sequencing and annotation.</title>
        <authorList>
            <consortium name="The Broad Institute Genomics Platform"/>
            <consortium name="The Broad Institute Genome Sequencing Center for Infectious Disease"/>
            <person name="Wu L."/>
            <person name="Ma J."/>
        </authorList>
    </citation>
    <scope>NUCLEOTIDE SEQUENCE [LARGE SCALE GENOMIC DNA]</scope>
    <source>
        <strain evidence="1 2">JCM 13595</strain>
    </source>
</reference>
<dbReference type="InterPro" id="IPR036069">
    <property type="entry name" value="DUF34/NIF3_sf"/>
</dbReference>
<dbReference type="PANTHER" id="PTHR41774">
    <property type="match status" value="1"/>
</dbReference>
<dbReference type="EMBL" id="BAAAMN010000020">
    <property type="protein sequence ID" value="GAA2033792.1"/>
    <property type="molecule type" value="Genomic_DNA"/>
</dbReference>
<accession>A0ABN2UDT9</accession>
<evidence type="ECO:0008006" key="3">
    <source>
        <dbReference type="Google" id="ProtNLM"/>
    </source>
</evidence>
<evidence type="ECO:0000313" key="2">
    <source>
        <dbReference type="Proteomes" id="UP001501461"/>
    </source>
</evidence>
<evidence type="ECO:0000313" key="1">
    <source>
        <dbReference type="EMBL" id="GAA2033792.1"/>
    </source>
</evidence>
<dbReference type="PANTHER" id="PTHR41774:SF1">
    <property type="entry name" value="NGG1P INTERACTING FACTOR NIF3"/>
    <property type="match status" value="1"/>
</dbReference>
<name>A0ABN2UDT9_9MICC</name>
<protein>
    <recommendedName>
        <fullName evidence="3">NGG1p interacting factor NIF3</fullName>
    </recommendedName>
</protein>
<dbReference type="RefSeq" id="WP_343956809.1">
    <property type="nucleotide sequence ID" value="NZ_BAAAMN010000020.1"/>
</dbReference>
<dbReference type="Gene3D" id="3.30.70.120">
    <property type="match status" value="1"/>
</dbReference>
<comment type="caution">
    <text evidence="1">The sequence shown here is derived from an EMBL/GenBank/DDBJ whole genome shotgun (WGS) entry which is preliminary data.</text>
</comment>
<gene>
    <name evidence="1" type="ORF">GCM10009720_12910</name>
</gene>
<dbReference type="SUPFAM" id="SSF102705">
    <property type="entry name" value="NIF3 (NGG1p interacting factor 3)-like"/>
    <property type="match status" value="1"/>
</dbReference>